<reference evidence="2" key="1">
    <citation type="submission" date="2020-11" db="EMBL/GenBank/DDBJ databases">
        <title>Novosphingobium aureum sp. nov., a marine bacterium isolated from sediment of a salt flat.</title>
        <authorList>
            <person name="Yoo Y."/>
            <person name="Kim J.-J."/>
        </authorList>
    </citation>
    <scope>NUCLEOTIDE SEQUENCE</scope>
    <source>
        <strain evidence="2">YJ-S2-02</strain>
    </source>
</reference>
<protein>
    <submittedName>
        <fullName evidence="2">DUF1294 domain-containing protein</fullName>
    </submittedName>
</protein>
<dbReference type="Pfam" id="PF06961">
    <property type="entry name" value="DUF1294"/>
    <property type="match status" value="1"/>
</dbReference>
<keyword evidence="1" id="KW-1133">Transmembrane helix</keyword>
<name>A0A931HAJ3_9SPHN</name>
<proteinExistence type="predicted"/>
<evidence type="ECO:0000256" key="1">
    <source>
        <dbReference type="SAM" id="Phobius"/>
    </source>
</evidence>
<accession>A0A931HAJ3</accession>
<sequence length="107" mass="11591">MGDRASGAALAVAAWFIAVNLASVFAFWLDKRRALAGGRGRRAPSRIRERTLLLLALAGGSPGAFHARARFRHKTRKQPFVNNLRLIAALQVGLLLGLGWLFASGRV</sequence>
<organism evidence="2 3">
    <name type="scientific">Novosphingobium aureum</name>
    <dbReference type="NCBI Taxonomy" id="2792964"/>
    <lineage>
        <taxon>Bacteria</taxon>
        <taxon>Pseudomonadati</taxon>
        <taxon>Pseudomonadota</taxon>
        <taxon>Alphaproteobacteria</taxon>
        <taxon>Sphingomonadales</taxon>
        <taxon>Sphingomonadaceae</taxon>
        <taxon>Novosphingobium</taxon>
    </lineage>
</organism>
<dbReference type="RefSeq" id="WP_197161263.1">
    <property type="nucleotide sequence ID" value="NZ_JADZGI010000001.1"/>
</dbReference>
<feature type="transmembrane region" description="Helical" evidence="1">
    <location>
        <begin position="84"/>
        <end position="103"/>
    </location>
</feature>
<feature type="transmembrane region" description="Helical" evidence="1">
    <location>
        <begin position="6"/>
        <end position="29"/>
    </location>
</feature>
<evidence type="ECO:0000313" key="3">
    <source>
        <dbReference type="Proteomes" id="UP000617634"/>
    </source>
</evidence>
<keyword evidence="3" id="KW-1185">Reference proteome</keyword>
<dbReference type="AlphaFoldDB" id="A0A931HAJ3"/>
<gene>
    <name evidence="2" type="ORF">I5E68_04745</name>
</gene>
<comment type="caution">
    <text evidence="2">The sequence shown here is derived from an EMBL/GenBank/DDBJ whole genome shotgun (WGS) entry which is preliminary data.</text>
</comment>
<evidence type="ECO:0000313" key="2">
    <source>
        <dbReference type="EMBL" id="MBH0112262.1"/>
    </source>
</evidence>
<dbReference type="InterPro" id="IPR010718">
    <property type="entry name" value="DUF1294"/>
</dbReference>
<keyword evidence="1" id="KW-0472">Membrane</keyword>
<dbReference type="EMBL" id="JADZGI010000001">
    <property type="protein sequence ID" value="MBH0112262.1"/>
    <property type="molecule type" value="Genomic_DNA"/>
</dbReference>
<keyword evidence="1" id="KW-0812">Transmembrane</keyword>
<dbReference type="Proteomes" id="UP000617634">
    <property type="component" value="Unassembled WGS sequence"/>
</dbReference>